<protein>
    <submittedName>
        <fullName evidence="8">Putative dehydrogenase</fullName>
    </submittedName>
</protein>
<dbReference type="GO" id="GO:0016491">
    <property type="term" value="F:oxidoreductase activity"/>
    <property type="evidence" value="ECO:0007669"/>
    <property type="project" value="UniProtKB-KW"/>
</dbReference>
<dbReference type="Pfam" id="PF01408">
    <property type="entry name" value="GFO_IDH_MocA"/>
    <property type="match status" value="1"/>
</dbReference>
<dbReference type="PATRIC" id="fig|706587.4.peg.3428"/>
<evidence type="ECO:0000256" key="2">
    <source>
        <dbReference type="ARBA" id="ARBA00008072"/>
    </source>
</evidence>
<dbReference type="KEGG" id="dti:Desti_3019"/>
<dbReference type="InterPro" id="IPR020843">
    <property type="entry name" value="ER"/>
</dbReference>
<dbReference type="Gene3D" id="3.40.50.720">
    <property type="entry name" value="NAD(P)-binding Rossmann-like Domain"/>
    <property type="match status" value="2"/>
</dbReference>
<feature type="transmembrane region" description="Helical" evidence="6">
    <location>
        <begin position="172"/>
        <end position="197"/>
    </location>
</feature>
<accession>I4C7Z2</accession>
<dbReference type="SUPFAM" id="SSF55347">
    <property type="entry name" value="Glyceraldehyde-3-phosphate dehydrogenase-like, C-terminal domain"/>
    <property type="match status" value="1"/>
</dbReference>
<dbReference type="InterPro" id="IPR036291">
    <property type="entry name" value="NAD(P)-bd_dom_sf"/>
</dbReference>
<dbReference type="Pfam" id="PF22725">
    <property type="entry name" value="GFO_IDH_MocA_C3"/>
    <property type="match status" value="1"/>
</dbReference>
<comment type="cofactor">
    <cofactor evidence="1">
        <name>Zn(2+)</name>
        <dbReference type="ChEBI" id="CHEBI:29105"/>
    </cofactor>
</comment>
<dbReference type="SUPFAM" id="SSF51735">
    <property type="entry name" value="NAD(P)-binding Rossmann-fold domains"/>
    <property type="match status" value="2"/>
</dbReference>
<evidence type="ECO:0000259" key="7">
    <source>
        <dbReference type="SMART" id="SM00829"/>
    </source>
</evidence>
<comment type="similarity">
    <text evidence="2">Belongs to the zinc-containing alcohol dehydrogenase family.</text>
</comment>
<dbReference type="InterPro" id="IPR011032">
    <property type="entry name" value="GroES-like_sf"/>
</dbReference>
<keyword evidence="3" id="KW-0479">Metal-binding</keyword>
<dbReference type="Gene3D" id="3.30.360.10">
    <property type="entry name" value="Dihydrodipicolinate Reductase, domain 2"/>
    <property type="match status" value="1"/>
</dbReference>
<keyword evidence="4" id="KW-0862">Zinc</keyword>
<keyword evidence="6" id="KW-0812">Transmembrane</keyword>
<evidence type="ECO:0000313" key="8">
    <source>
        <dbReference type="EMBL" id="AFM25683.1"/>
    </source>
</evidence>
<dbReference type="PANTHER" id="PTHR43350:SF19">
    <property type="entry name" value="D-GULOSIDE 3-DEHYDROGENASE"/>
    <property type="match status" value="1"/>
</dbReference>
<gene>
    <name evidence="8" type="ordered locus">Desti_3019</name>
</gene>
<evidence type="ECO:0000256" key="6">
    <source>
        <dbReference type="SAM" id="Phobius"/>
    </source>
</evidence>
<dbReference type="Gene3D" id="3.90.180.10">
    <property type="entry name" value="Medium-chain alcohol dehydrogenases, catalytic domain"/>
    <property type="match status" value="2"/>
</dbReference>
<dbReference type="eggNOG" id="COG1063">
    <property type="taxonomic scope" value="Bacteria"/>
</dbReference>
<dbReference type="SUPFAM" id="SSF50129">
    <property type="entry name" value="GroES-like"/>
    <property type="match status" value="1"/>
</dbReference>
<proteinExistence type="inferred from homology"/>
<keyword evidence="6" id="KW-0472">Membrane</keyword>
<keyword evidence="6" id="KW-1133">Transmembrane helix</keyword>
<dbReference type="AlphaFoldDB" id="I4C7Z2"/>
<dbReference type="EMBL" id="CP003360">
    <property type="protein sequence ID" value="AFM25683.1"/>
    <property type="molecule type" value="Genomic_DNA"/>
</dbReference>
<feature type="domain" description="Enoyl reductase (ER)" evidence="7">
    <location>
        <begin position="4"/>
        <end position="366"/>
    </location>
</feature>
<dbReference type="OrthoDB" id="9782091at2"/>
<evidence type="ECO:0000256" key="1">
    <source>
        <dbReference type="ARBA" id="ARBA00001947"/>
    </source>
</evidence>
<dbReference type="HOGENOM" id="CLU_024115_0_0_7"/>
<dbReference type="RefSeq" id="WP_014810820.1">
    <property type="nucleotide sequence ID" value="NC_018025.1"/>
</dbReference>
<dbReference type="eggNOG" id="COG0673">
    <property type="taxonomic scope" value="Bacteria"/>
</dbReference>
<dbReference type="STRING" id="706587.Desti_3019"/>
<evidence type="ECO:0000256" key="4">
    <source>
        <dbReference type="ARBA" id="ARBA00022833"/>
    </source>
</evidence>
<dbReference type="Pfam" id="PF00107">
    <property type="entry name" value="ADH_zinc_N"/>
    <property type="match status" value="1"/>
</dbReference>
<dbReference type="Proteomes" id="UP000006055">
    <property type="component" value="Chromosome"/>
</dbReference>
<organism evidence="8 9">
    <name type="scientific">Desulfomonile tiedjei (strain ATCC 49306 / DSM 6799 / DCB-1)</name>
    <dbReference type="NCBI Taxonomy" id="706587"/>
    <lineage>
        <taxon>Bacteria</taxon>
        <taxon>Pseudomonadati</taxon>
        <taxon>Thermodesulfobacteriota</taxon>
        <taxon>Desulfomonilia</taxon>
        <taxon>Desulfomonilales</taxon>
        <taxon>Desulfomonilaceae</taxon>
        <taxon>Desulfomonile</taxon>
    </lineage>
</organism>
<keyword evidence="5" id="KW-0560">Oxidoreductase</keyword>
<sequence length="714" mass="77941">MLQVLIKSGKAAPSEVPAPVVNPGCVLIKVVNSCISAGTELTGVQDSGKSIIRQALEQPQKVAKALNMMRSEGITRTLARIKGHFEAGSPTGYSAAGFVIGAGKGVTDLRPGDRVTAAGAGYANHAEFIDVPRNLVMRIPDSLNFPEASTVTLGGIAMQGVRRAAPALGELVVVYGVGIIGMLALRMLVLCGARVIAVDLDEKRLELARTMGAELVLNPSKDNVLTAVKNCTDGRLADIVIFCASTGNSKILTQAFALTRRKGRLVMVGVWGKELDRDDIYKKEIDFLISTSYGPGRYDADYEESGHDYPYDYVRWTENRNMTEYLRLMASGRLDVKPLIHGVYDIDRASEAYDALQSPTKPMMVLLDYGKDLPELPFELPRKVFVHAPMHSRSKGSPVRVAVVGAGSYAQSMHLPNLKELNKLFTLRAVCSRTGSNAKAVAAQYMADYATTDYDEVLADKEVDLVILCTRHHLHGPQALVALAAGKHVLVEKPLCLTQTQLNSLTDFYADSASGKEKPMLTVGFNRRFSRYADEIRRCIASRNTPLFLHYRMNAGYLPPDHWTHGIEGGGRIVGEACHIIDLFRSLTGSPVLSVSAASLHPDGHNFSGADNKIISLEYEDGSVGSIEYMAVGAKQIPKEFMEIHFDSKTIVMENYQSIKGFGVRVRNLTDSIPDKGQLPMMKRIGSYLTGTEDTWPISLLELIETTSITFAVK</sequence>
<dbReference type="GO" id="GO:0000166">
    <property type="term" value="F:nucleotide binding"/>
    <property type="evidence" value="ECO:0007669"/>
    <property type="project" value="InterPro"/>
</dbReference>
<evidence type="ECO:0000256" key="3">
    <source>
        <dbReference type="ARBA" id="ARBA00022723"/>
    </source>
</evidence>
<dbReference type="SMART" id="SM00829">
    <property type="entry name" value="PKS_ER"/>
    <property type="match status" value="1"/>
</dbReference>
<evidence type="ECO:0000256" key="5">
    <source>
        <dbReference type="ARBA" id="ARBA00023002"/>
    </source>
</evidence>
<evidence type="ECO:0000313" key="9">
    <source>
        <dbReference type="Proteomes" id="UP000006055"/>
    </source>
</evidence>
<reference evidence="9" key="1">
    <citation type="submission" date="2012-06" db="EMBL/GenBank/DDBJ databases">
        <title>Complete sequence of chromosome of Desulfomonile tiedjei DSM 6799.</title>
        <authorList>
            <person name="Lucas S."/>
            <person name="Copeland A."/>
            <person name="Lapidus A."/>
            <person name="Glavina del Rio T."/>
            <person name="Dalin E."/>
            <person name="Tice H."/>
            <person name="Bruce D."/>
            <person name="Goodwin L."/>
            <person name="Pitluck S."/>
            <person name="Peters L."/>
            <person name="Ovchinnikova G."/>
            <person name="Zeytun A."/>
            <person name="Lu M."/>
            <person name="Kyrpides N."/>
            <person name="Mavromatis K."/>
            <person name="Ivanova N."/>
            <person name="Brettin T."/>
            <person name="Detter J.C."/>
            <person name="Han C."/>
            <person name="Larimer F."/>
            <person name="Land M."/>
            <person name="Hauser L."/>
            <person name="Markowitz V."/>
            <person name="Cheng J.-F."/>
            <person name="Hugenholtz P."/>
            <person name="Woyke T."/>
            <person name="Wu D."/>
            <person name="Spring S."/>
            <person name="Schroeder M."/>
            <person name="Brambilla E."/>
            <person name="Klenk H.-P."/>
            <person name="Eisen J.A."/>
        </authorList>
    </citation>
    <scope>NUCLEOTIDE SEQUENCE [LARGE SCALE GENOMIC DNA]</scope>
    <source>
        <strain evidence="9">ATCC 49306 / DSM 6799 / DCB-1</strain>
    </source>
</reference>
<keyword evidence="9" id="KW-1185">Reference proteome</keyword>
<dbReference type="CDD" id="cd08255">
    <property type="entry name" value="2-desacetyl-2-hydroxyethyl_bacteriochlorophyllide_like"/>
    <property type="match status" value="1"/>
</dbReference>
<dbReference type="GO" id="GO:0046872">
    <property type="term" value="F:metal ion binding"/>
    <property type="evidence" value="ECO:0007669"/>
    <property type="project" value="UniProtKB-KW"/>
</dbReference>
<dbReference type="InterPro" id="IPR013149">
    <property type="entry name" value="ADH-like_C"/>
</dbReference>
<dbReference type="InterPro" id="IPR055170">
    <property type="entry name" value="GFO_IDH_MocA-like_dom"/>
</dbReference>
<dbReference type="InterPro" id="IPR000683">
    <property type="entry name" value="Gfo/Idh/MocA-like_OxRdtase_N"/>
</dbReference>
<dbReference type="PANTHER" id="PTHR43350">
    <property type="entry name" value="NAD-DEPENDENT ALCOHOL DEHYDROGENASE"/>
    <property type="match status" value="1"/>
</dbReference>
<name>I4C7Z2_DESTA</name>